<sequence length="174" mass="19509">MQQKLDNLCERMNSGIAAAQKRDSRGAKLGGNRCSILELNPGCGIIPLCKNLSHRAMDLNGIESTKDEMLKTSIVNMAEQEERRMSDLSDFCWSVTSSADIQLSSLAAEQEFYNLRNECEEKDATIKELTAAAHASSVADSKRIMELEEIIRKEKYGNIQIEERHGVLEQQVMN</sequence>
<dbReference type="PANTHER" id="PTHR35507:SF1">
    <property type="entry name" value="TMF_TATA_BD DOMAIN-CONTAINING PROTEIN"/>
    <property type="match status" value="1"/>
</dbReference>
<dbReference type="AlphaFoldDB" id="A0A8B7MWV5"/>
<organism evidence="1 2">
    <name type="scientific">Phoenix dactylifera</name>
    <name type="common">Date palm</name>
    <dbReference type="NCBI Taxonomy" id="42345"/>
    <lineage>
        <taxon>Eukaryota</taxon>
        <taxon>Viridiplantae</taxon>
        <taxon>Streptophyta</taxon>
        <taxon>Embryophyta</taxon>
        <taxon>Tracheophyta</taxon>
        <taxon>Spermatophyta</taxon>
        <taxon>Magnoliopsida</taxon>
        <taxon>Liliopsida</taxon>
        <taxon>Arecaceae</taxon>
        <taxon>Coryphoideae</taxon>
        <taxon>Phoeniceae</taxon>
        <taxon>Phoenix</taxon>
    </lineage>
</organism>
<evidence type="ECO:0000313" key="2">
    <source>
        <dbReference type="RefSeq" id="XP_017700828.2"/>
    </source>
</evidence>
<dbReference type="KEGG" id="pda:103717745"/>
<dbReference type="PANTHER" id="PTHR35507">
    <property type="entry name" value="OS09G0488600 PROTEIN"/>
    <property type="match status" value="1"/>
</dbReference>
<protein>
    <submittedName>
        <fullName evidence="2">Uncharacterized protein LOC103717745</fullName>
    </submittedName>
</protein>
<dbReference type="OrthoDB" id="1894403at2759"/>
<proteinExistence type="predicted"/>
<accession>A0A8B7MWV5</accession>
<evidence type="ECO:0000313" key="1">
    <source>
        <dbReference type="Proteomes" id="UP000228380"/>
    </source>
</evidence>
<reference evidence="2" key="1">
    <citation type="submission" date="2025-08" db="UniProtKB">
        <authorList>
            <consortium name="RefSeq"/>
        </authorList>
    </citation>
    <scope>IDENTIFICATION</scope>
    <source>
        <tissue evidence="2">Young leaves</tissue>
    </source>
</reference>
<gene>
    <name evidence="2" type="primary">LOC103717745</name>
</gene>
<dbReference type="GeneID" id="103717745"/>
<keyword evidence="1" id="KW-1185">Reference proteome</keyword>
<name>A0A8B7MWV5_PHODC</name>
<dbReference type="RefSeq" id="XP_017700828.2">
    <property type="nucleotide sequence ID" value="XM_017845339.3"/>
</dbReference>
<dbReference type="Proteomes" id="UP000228380">
    <property type="component" value="Unplaced"/>
</dbReference>